<evidence type="ECO:0000256" key="12">
    <source>
        <dbReference type="ARBA" id="ARBA00022927"/>
    </source>
</evidence>
<dbReference type="RefSeq" id="WP_087507376.1">
    <property type="nucleotide sequence ID" value="NZ_BMDX01000025.1"/>
</dbReference>
<evidence type="ECO:0000256" key="1">
    <source>
        <dbReference type="ARBA" id="ARBA00001947"/>
    </source>
</evidence>
<keyword evidence="6" id="KW-1003">Cell membrane</keyword>
<evidence type="ECO:0000256" key="16">
    <source>
        <dbReference type="RuleBase" id="RU366070"/>
    </source>
</evidence>
<evidence type="ECO:0000313" key="19">
    <source>
        <dbReference type="EMBL" id="GGA88688.1"/>
    </source>
</evidence>
<organism evidence="19 20">
    <name type="scientific">Neiella marina</name>
    <dbReference type="NCBI Taxonomy" id="508461"/>
    <lineage>
        <taxon>Bacteria</taxon>
        <taxon>Pseudomonadati</taxon>
        <taxon>Pseudomonadota</taxon>
        <taxon>Gammaproteobacteria</taxon>
        <taxon>Alteromonadales</taxon>
        <taxon>Echinimonadaceae</taxon>
        <taxon>Neiella</taxon>
    </lineage>
</organism>
<dbReference type="GO" id="GO:0005524">
    <property type="term" value="F:ATP binding"/>
    <property type="evidence" value="ECO:0007669"/>
    <property type="project" value="UniProtKB-UniRule"/>
</dbReference>
<dbReference type="NCBIfam" id="TIGR02533">
    <property type="entry name" value="type_II_gspE"/>
    <property type="match status" value="1"/>
</dbReference>
<dbReference type="GO" id="GO:0005886">
    <property type="term" value="C:plasma membrane"/>
    <property type="evidence" value="ECO:0007669"/>
    <property type="project" value="UniProtKB-SubCell"/>
</dbReference>
<accession>A0A8J2U9N1</accession>
<dbReference type="SMART" id="SM00382">
    <property type="entry name" value="AAA"/>
    <property type="match status" value="1"/>
</dbReference>
<evidence type="ECO:0000256" key="4">
    <source>
        <dbReference type="ARBA" id="ARBA00006611"/>
    </source>
</evidence>
<name>A0A8J2U9N1_9GAMM</name>
<keyword evidence="7" id="KW-0997">Cell inner membrane</keyword>
<comment type="similarity">
    <text evidence="4 16">Belongs to the GSP E family.</text>
</comment>
<dbReference type="SUPFAM" id="SSF52540">
    <property type="entry name" value="P-loop containing nucleoside triphosphate hydrolases"/>
    <property type="match status" value="1"/>
</dbReference>
<dbReference type="Gene3D" id="3.30.450.90">
    <property type="match status" value="1"/>
</dbReference>
<comment type="subcellular location">
    <subcellularLocation>
        <location evidence="3 16">Cell inner membrane</location>
    </subcellularLocation>
</comment>
<dbReference type="GO" id="GO:0015628">
    <property type="term" value="P:protein secretion by the type II secretion system"/>
    <property type="evidence" value="ECO:0007669"/>
    <property type="project" value="UniProtKB-UniRule"/>
</dbReference>
<keyword evidence="5 16" id="KW-0813">Transport</keyword>
<evidence type="ECO:0000256" key="9">
    <source>
        <dbReference type="ARBA" id="ARBA00022741"/>
    </source>
</evidence>
<dbReference type="GO" id="GO:0008564">
    <property type="term" value="F:protein-exporting ATPase activity"/>
    <property type="evidence" value="ECO:0007669"/>
    <property type="project" value="UniProtKB-EC"/>
</dbReference>
<reference evidence="20" key="1">
    <citation type="journal article" date="2019" name="Int. J. Syst. Evol. Microbiol.">
        <title>The Global Catalogue of Microorganisms (GCM) 10K type strain sequencing project: providing services to taxonomists for standard genome sequencing and annotation.</title>
        <authorList>
            <consortium name="The Broad Institute Genomics Platform"/>
            <consortium name="The Broad Institute Genome Sequencing Center for Infectious Disease"/>
            <person name="Wu L."/>
            <person name="Ma J."/>
        </authorList>
    </citation>
    <scope>NUCLEOTIDE SEQUENCE [LARGE SCALE GENOMIC DNA]</scope>
    <source>
        <strain evidence="20">CGMCC 1.10130</strain>
    </source>
</reference>
<comment type="cofactor">
    <cofactor evidence="1">
        <name>Zn(2+)</name>
        <dbReference type="ChEBI" id="CHEBI:29105"/>
    </cofactor>
</comment>
<dbReference type="EMBL" id="BMDX01000025">
    <property type="protein sequence ID" value="GGA88688.1"/>
    <property type="molecule type" value="Genomic_DNA"/>
</dbReference>
<evidence type="ECO:0000256" key="15">
    <source>
        <dbReference type="ARBA" id="ARBA00034006"/>
    </source>
</evidence>
<sequence length="526" mass="58483">MNDSQQNVSAELDVSAGVEPVSHDQLADTTGELAPEHKAPIQLPFAFAREFGVLLILDDDDPRLCHKSSAQWRYIAEARRVADQPLRLEMLADDQFELALTEEYQRDSSEAKQLMEDIGNDADFYTLAEELPETEDLLDSDDDAPIIKLINAMLGEAIKYGASDVHVETYEQSLVIRFRVDGVLREMLKPNRKLASLLVSRIKVMARLDIAEKRVPQDGRISLRIAGRAVDVRVSTMPSSHGERVVLRLLDKNQARLDLQSLGMTAQVRDQFAEAIAKPHGIILVTGPTGSGKSTTLYAALTEINSRERNILTVEDPIEYAIEGIGQTQVNNKVDMTFARGLRAILRQDPDVVMVGEIRDLETAQIAVQASLTGHLVLSTLHTNTAVGAITRLHDMGVEPFLLSSSLLGVLAQRLVRTLCDECRDPYSPSDAERELMHLAPTEPATLYHAKGCEACNHTGYKGRTGIHELLVVTDEVREMIHNGENEQRIERLAREHSSSIRSDGFEKVLNGETTLEEVMRVTREE</sequence>
<dbReference type="InterPro" id="IPR037257">
    <property type="entry name" value="T2SS_E_N_sf"/>
</dbReference>
<comment type="function">
    <text evidence="2 16">ATPase component of the type II secretion system required for the energy-dependent secretion of extracellular factors such as proteases and toxins from the periplasm. Acts as a molecular motor to provide the energy that is required for assembly of the pseudopilus and the extrusion of substrates generated in the cytoplasm.</text>
</comment>
<dbReference type="PROSITE" id="PS00662">
    <property type="entry name" value="T2SP_E"/>
    <property type="match status" value="1"/>
</dbReference>
<comment type="catalytic activity">
    <reaction evidence="15">
        <text>ATP + H2O + cellular proteinSide 1 = ADP + phosphate + cellular proteinSide 2.</text>
        <dbReference type="EC" id="7.4.2.8"/>
    </reaction>
</comment>
<evidence type="ECO:0000313" key="20">
    <source>
        <dbReference type="Proteomes" id="UP000619743"/>
    </source>
</evidence>
<dbReference type="GO" id="GO:0015627">
    <property type="term" value="C:type II protein secretion system complex"/>
    <property type="evidence" value="ECO:0007669"/>
    <property type="project" value="UniProtKB-UniRule"/>
</dbReference>
<evidence type="ECO:0000256" key="17">
    <source>
        <dbReference type="SAM" id="MobiDB-lite"/>
    </source>
</evidence>
<keyword evidence="10" id="KW-0862">Zinc</keyword>
<keyword evidence="8" id="KW-0479">Metal-binding</keyword>
<dbReference type="FunFam" id="3.40.50.300:FF:000398">
    <property type="entry name" value="Type IV pilus assembly ATPase PilB"/>
    <property type="match status" value="1"/>
</dbReference>
<dbReference type="GO" id="GO:0046872">
    <property type="term" value="F:metal ion binding"/>
    <property type="evidence" value="ECO:0007669"/>
    <property type="project" value="UniProtKB-KW"/>
</dbReference>
<evidence type="ECO:0000256" key="10">
    <source>
        <dbReference type="ARBA" id="ARBA00022833"/>
    </source>
</evidence>
<dbReference type="Gene3D" id="3.30.300.160">
    <property type="entry name" value="Type II secretion system, protein E, N-terminal domain"/>
    <property type="match status" value="1"/>
</dbReference>
<dbReference type="FunFam" id="3.30.450.90:FF:000001">
    <property type="entry name" value="Type II secretion system ATPase GspE"/>
    <property type="match status" value="1"/>
</dbReference>
<keyword evidence="12 16" id="KW-0653">Protein transport</keyword>
<dbReference type="Pfam" id="PF00437">
    <property type="entry name" value="T2SSE"/>
    <property type="match status" value="1"/>
</dbReference>
<dbReference type="InterPro" id="IPR027417">
    <property type="entry name" value="P-loop_NTPase"/>
</dbReference>
<dbReference type="AlphaFoldDB" id="A0A8J2U9N1"/>
<evidence type="ECO:0000256" key="8">
    <source>
        <dbReference type="ARBA" id="ARBA00022723"/>
    </source>
</evidence>
<feature type="domain" description="Bacterial type II secretion system protein E" evidence="18">
    <location>
        <begin position="346"/>
        <end position="360"/>
    </location>
</feature>
<keyword evidence="13" id="KW-1278">Translocase</keyword>
<keyword evidence="20" id="KW-1185">Reference proteome</keyword>
<dbReference type="PANTHER" id="PTHR30258">
    <property type="entry name" value="TYPE II SECRETION SYSTEM PROTEIN GSPE-RELATED"/>
    <property type="match status" value="1"/>
</dbReference>
<keyword evidence="9 16" id="KW-0547">Nucleotide-binding</keyword>
<dbReference type="GO" id="GO:0016887">
    <property type="term" value="F:ATP hydrolysis activity"/>
    <property type="evidence" value="ECO:0007669"/>
    <property type="project" value="TreeGrafter"/>
</dbReference>
<evidence type="ECO:0000256" key="3">
    <source>
        <dbReference type="ARBA" id="ARBA00004533"/>
    </source>
</evidence>
<dbReference type="PANTHER" id="PTHR30258:SF27">
    <property type="entry name" value="BACTERIOPHAGE ADSORPTION PROTEIN B-RELATED"/>
    <property type="match status" value="1"/>
</dbReference>
<evidence type="ECO:0000256" key="11">
    <source>
        <dbReference type="ARBA" id="ARBA00022840"/>
    </source>
</evidence>
<evidence type="ECO:0000256" key="13">
    <source>
        <dbReference type="ARBA" id="ARBA00022967"/>
    </source>
</evidence>
<keyword evidence="14" id="KW-0472">Membrane</keyword>
<evidence type="ECO:0000256" key="14">
    <source>
        <dbReference type="ARBA" id="ARBA00023136"/>
    </source>
</evidence>
<evidence type="ECO:0000256" key="5">
    <source>
        <dbReference type="ARBA" id="ARBA00022448"/>
    </source>
</evidence>
<evidence type="ECO:0000259" key="18">
    <source>
        <dbReference type="PROSITE" id="PS00662"/>
    </source>
</evidence>
<gene>
    <name evidence="19" type="primary">gspE</name>
    <name evidence="19" type="ORF">GCM10011369_33540</name>
</gene>
<dbReference type="OrthoDB" id="9804785at2"/>
<protein>
    <recommendedName>
        <fullName evidence="16">Type II secretion system protein E</fullName>
        <shortName evidence="16">T2SS protein E</shortName>
    </recommendedName>
    <alternativeName>
        <fullName evidence="16">Type II traffic warden ATPase</fullName>
    </alternativeName>
</protein>
<keyword evidence="11 16" id="KW-0067">ATP-binding</keyword>
<dbReference type="InterPro" id="IPR001482">
    <property type="entry name" value="T2SS/T4SS_dom"/>
</dbReference>
<evidence type="ECO:0000256" key="6">
    <source>
        <dbReference type="ARBA" id="ARBA00022475"/>
    </source>
</evidence>
<dbReference type="InterPro" id="IPR003593">
    <property type="entry name" value="AAA+_ATPase"/>
</dbReference>
<evidence type="ECO:0000256" key="7">
    <source>
        <dbReference type="ARBA" id="ARBA00022519"/>
    </source>
</evidence>
<dbReference type="Pfam" id="PF22341">
    <property type="entry name" value="GSPE_N1E"/>
    <property type="match status" value="1"/>
</dbReference>
<proteinExistence type="inferred from homology"/>
<dbReference type="InterPro" id="IPR013369">
    <property type="entry name" value="T2SS_GspE"/>
</dbReference>
<evidence type="ECO:0000256" key="2">
    <source>
        <dbReference type="ARBA" id="ARBA00003288"/>
    </source>
</evidence>
<dbReference type="CDD" id="cd01129">
    <property type="entry name" value="PulE-GspE-like"/>
    <property type="match status" value="1"/>
</dbReference>
<dbReference type="Gene3D" id="3.40.50.300">
    <property type="entry name" value="P-loop containing nucleotide triphosphate hydrolases"/>
    <property type="match status" value="1"/>
</dbReference>
<dbReference type="Proteomes" id="UP000619743">
    <property type="component" value="Unassembled WGS sequence"/>
</dbReference>
<dbReference type="SUPFAM" id="SSF160246">
    <property type="entry name" value="EspE N-terminal domain-like"/>
    <property type="match status" value="1"/>
</dbReference>
<feature type="region of interest" description="Disordered" evidence="17">
    <location>
        <begin position="1"/>
        <end position="26"/>
    </location>
</feature>
<comment type="caution">
    <text evidence="19">The sequence shown here is derived from an EMBL/GenBank/DDBJ whole genome shotgun (WGS) entry which is preliminary data.</text>
</comment>
<dbReference type="InterPro" id="IPR054757">
    <property type="entry name" value="GSPE_N1E"/>
</dbReference>